<dbReference type="InterPro" id="IPR023214">
    <property type="entry name" value="HAD_sf"/>
</dbReference>
<protein>
    <submittedName>
        <fullName evidence="1">HAD hydrolase, family IA, variant 3</fullName>
    </submittedName>
</protein>
<reference evidence="1 2" key="1">
    <citation type="journal article" date="2015" name="Nature">
        <title>rRNA introns, odd ribosomes, and small enigmatic genomes across a large radiation of phyla.</title>
        <authorList>
            <person name="Brown C.T."/>
            <person name="Hug L.A."/>
            <person name="Thomas B.C."/>
            <person name="Sharon I."/>
            <person name="Castelle C.J."/>
            <person name="Singh A."/>
            <person name="Wilkins M.J."/>
            <person name="Williams K.H."/>
            <person name="Banfield J.F."/>
        </authorList>
    </citation>
    <scope>NUCLEOTIDE SEQUENCE [LARGE SCALE GENOMIC DNA]</scope>
</reference>
<evidence type="ECO:0000313" key="1">
    <source>
        <dbReference type="EMBL" id="KKS94697.1"/>
    </source>
</evidence>
<dbReference type="PRINTS" id="PR00413">
    <property type="entry name" value="HADHALOGNASE"/>
</dbReference>
<dbReference type="Pfam" id="PF00702">
    <property type="entry name" value="Hydrolase"/>
    <property type="match status" value="1"/>
</dbReference>
<dbReference type="EMBL" id="LCFK01000005">
    <property type="protein sequence ID" value="KKS94697.1"/>
    <property type="molecule type" value="Genomic_DNA"/>
</dbReference>
<dbReference type="NCBIfam" id="TIGR01509">
    <property type="entry name" value="HAD-SF-IA-v3"/>
    <property type="match status" value="1"/>
</dbReference>
<sequence>MNKIKAVIFDMNGVLINDSGPVSIRVEKEFHVPADEIWPLLKDALAQVRVPGADSRQAWKPVLDRLNISYSQFFKFWFDGESLNQELLDHLKTLKAIGLKIIVLSNNFPERTNNYRHLYPELFEEIDQQYFSWETGYVKPDPKSFTQIIENHDFSPGEYLYFDDNEGNLKAATNLGIISHKFAGLTDTKSFLAQSISK</sequence>
<comment type="caution">
    <text evidence="1">The sequence shown here is derived from an EMBL/GenBank/DDBJ whole genome shotgun (WGS) entry which is preliminary data.</text>
</comment>
<gene>
    <name evidence="1" type="ORF">UV68_C0005G0029</name>
</gene>
<evidence type="ECO:0000313" key="2">
    <source>
        <dbReference type="Proteomes" id="UP000033980"/>
    </source>
</evidence>
<dbReference type="SFLD" id="SFLDG01129">
    <property type="entry name" value="C1.5:_HAD__Beta-PGM__Phosphata"/>
    <property type="match status" value="1"/>
</dbReference>
<dbReference type="AlphaFoldDB" id="A0A0G1DAI0"/>
<keyword evidence="1" id="KW-0378">Hydrolase</keyword>
<dbReference type="GO" id="GO:0016787">
    <property type="term" value="F:hydrolase activity"/>
    <property type="evidence" value="ECO:0007669"/>
    <property type="project" value="UniProtKB-KW"/>
</dbReference>
<dbReference type="Gene3D" id="3.40.50.1000">
    <property type="entry name" value="HAD superfamily/HAD-like"/>
    <property type="match status" value="1"/>
</dbReference>
<accession>A0A0G1DAI0</accession>
<proteinExistence type="predicted"/>
<organism evidence="1 2">
    <name type="scientific">Candidatus Collierbacteria bacterium GW2011_GWC2_43_12</name>
    <dbReference type="NCBI Taxonomy" id="1618390"/>
    <lineage>
        <taxon>Bacteria</taxon>
        <taxon>Candidatus Collieribacteriota</taxon>
    </lineage>
</organism>
<dbReference type="PANTHER" id="PTHR43611">
    <property type="entry name" value="ALPHA-D-GLUCOSE 1-PHOSPHATE PHOSPHATASE"/>
    <property type="match status" value="1"/>
</dbReference>
<dbReference type="PANTHER" id="PTHR43611:SF3">
    <property type="entry name" value="FLAVIN MONONUCLEOTIDE HYDROLASE 1, CHLOROPLATIC"/>
    <property type="match status" value="1"/>
</dbReference>
<dbReference type="InterPro" id="IPR006439">
    <property type="entry name" value="HAD-SF_hydro_IA"/>
</dbReference>
<dbReference type="SUPFAM" id="SSF56784">
    <property type="entry name" value="HAD-like"/>
    <property type="match status" value="1"/>
</dbReference>
<name>A0A0G1DAI0_9BACT</name>
<dbReference type="InterPro" id="IPR036412">
    <property type="entry name" value="HAD-like_sf"/>
</dbReference>
<dbReference type="SFLD" id="SFLDS00003">
    <property type="entry name" value="Haloacid_Dehalogenase"/>
    <property type="match status" value="1"/>
</dbReference>
<dbReference type="Proteomes" id="UP000033980">
    <property type="component" value="Unassembled WGS sequence"/>
</dbReference>